<feature type="region of interest" description="Disordered" evidence="1">
    <location>
        <begin position="1"/>
        <end position="20"/>
    </location>
</feature>
<keyword evidence="3" id="KW-1185">Reference proteome</keyword>
<evidence type="ECO:0000313" key="3">
    <source>
        <dbReference type="Proteomes" id="UP001299970"/>
    </source>
</evidence>
<evidence type="ECO:0000256" key="1">
    <source>
        <dbReference type="SAM" id="MobiDB-lite"/>
    </source>
</evidence>
<dbReference type="EMBL" id="JAKXMK010000013">
    <property type="protein sequence ID" value="MCH6167417.1"/>
    <property type="molecule type" value="Genomic_DNA"/>
</dbReference>
<accession>A0ABS9TFX9</accession>
<evidence type="ECO:0000313" key="2">
    <source>
        <dbReference type="EMBL" id="MCH6167417.1"/>
    </source>
</evidence>
<protein>
    <submittedName>
        <fullName evidence="2">Uncharacterized protein</fullName>
    </submittedName>
</protein>
<feature type="compositionally biased region" description="Low complexity" evidence="1">
    <location>
        <begin position="1"/>
        <end position="14"/>
    </location>
</feature>
<gene>
    <name evidence="2" type="ORF">MMF94_17160</name>
</gene>
<organism evidence="2 3">
    <name type="scientific">Pseudonocardia alaniniphila</name>
    <dbReference type="NCBI Taxonomy" id="75291"/>
    <lineage>
        <taxon>Bacteria</taxon>
        <taxon>Bacillati</taxon>
        <taxon>Actinomycetota</taxon>
        <taxon>Actinomycetes</taxon>
        <taxon>Pseudonocardiales</taxon>
        <taxon>Pseudonocardiaceae</taxon>
        <taxon>Pseudonocardia</taxon>
    </lineage>
</organism>
<name>A0ABS9TFX9_9PSEU</name>
<reference evidence="2 3" key="1">
    <citation type="submission" date="2022-03" db="EMBL/GenBank/DDBJ databases">
        <title>Pseudonocardia alaer sp. nov., a novel actinomycete isolated from reed forest soil.</title>
        <authorList>
            <person name="Wang L."/>
        </authorList>
    </citation>
    <scope>NUCLEOTIDE SEQUENCE [LARGE SCALE GENOMIC DNA]</scope>
    <source>
        <strain evidence="2 3">Y-16303</strain>
    </source>
</reference>
<dbReference type="RefSeq" id="WP_241037790.1">
    <property type="nucleotide sequence ID" value="NZ_BAAAJF010000005.1"/>
</dbReference>
<dbReference type="Proteomes" id="UP001299970">
    <property type="component" value="Unassembled WGS sequence"/>
</dbReference>
<comment type="caution">
    <text evidence="2">The sequence shown here is derived from an EMBL/GenBank/DDBJ whole genome shotgun (WGS) entry which is preliminary data.</text>
</comment>
<sequence length="81" mass="8475">MSPSASGSASPPAGESVRPSVADRLLDSLEDLVRRHRALALQESCDTQKAALHAELIAAEVAHELAMARSALHRHPALGAT</sequence>
<proteinExistence type="predicted"/>